<dbReference type="Pfam" id="PF00082">
    <property type="entry name" value="Peptidase_S8"/>
    <property type="match status" value="1"/>
</dbReference>
<feature type="active site" description="Charge relay system" evidence="5">
    <location>
        <position position="193"/>
    </location>
</feature>
<feature type="active site" description="Charge relay system" evidence="5">
    <location>
        <position position="362"/>
    </location>
</feature>
<proteinExistence type="inferred from homology"/>
<dbReference type="AlphaFoldDB" id="A0A918UGA6"/>
<sequence>MRNLPAILMALGIAAVAACVATPVAAQLGVPGLGGAVGNVLGTVDRALDPVEQATRQTVAGATMLAERRVARLSDLVRRNRDSIELDDGGSPARKGELLLLDATDADIATAQGAGFTLQGRETLGELGIGVVRLGVPHRMPLARAQEVLHKLLPQATVAPDNIHLPAGSSAGAARGPGAGSAPAIDTQVGLIDGGVGSGAAAGPVRGFVTGAPRASDHGSATASLLRSAGVRRIAVADVYGDDPAGGNALAISRALDWLIGIRARVISISLVGPRNPLLGQAIAAARRRGALIVAAVGNDGPAAPSAYPASYPGVIAVTGVDGDNRALIEAGRALHLDYAAPGADMVAANAAGKWVRVRGTSYAAPLVAARAAALASGDNTISALDREAVDLGRKGPDPIYGRGLVCGSCRRSE</sequence>
<keyword evidence="4 5" id="KW-0720">Serine protease</keyword>
<dbReference type="PROSITE" id="PS00138">
    <property type="entry name" value="SUBTILASE_SER"/>
    <property type="match status" value="1"/>
</dbReference>
<dbReference type="RefSeq" id="WP_189621373.1">
    <property type="nucleotide sequence ID" value="NZ_BMZA01000008.1"/>
</dbReference>
<protein>
    <recommendedName>
        <fullName evidence="7">Peptidase S8/S53 domain-containing protein</fullName>
    </recommendedName>
</protein>
<dbReference type="SUPFAM" id="SSF52743">
    <property type="entry name" value="Subtilisin-like"/>
    <property type="match status" value="1"/>
</dbReference>
<dbReference type="Gene3D" id="3.40.50.200">
    <property type="entry name" value="Peptidase S8/S53 domain"/>
    <property type="match status" value="1"/>
</dbReference>
<name>A0A918UGA6_9SPHN</name>
<dbReference type="EMBL" id="BMZA01000008">
    <property type="protein sequence ID" value="GGZ07722.1"/>
    <property type="molecule type" value="Genomic_DNA"/>
</dbReference>
<dbReference type="PROSITE" id="PS51257">
    <property type="entry name" value="PROKAR_LIPOPROTEIN"/>
    <property type="match status" value="1"/>
</dbReference>
<dbReference type="PANTHER" id="PTHR43806:SF11">
    <property type="entry name" value="CEREVISIN-RELATED"/>
    <property type="match status" value="1"/>
</dbReference>
<keyword evidence="6" id="KW-0732">Signal</keyword>
<evidence type="ECO:0000256" key="6">
    <source>
        <dbReference type="SAM" id="SignalP"/>
    </source>
</evidence>
<comment type="similarity">
    <text evidence="1 5">Belongs to the peptidase S8 family.</text>
</comment>
<evidence type="ECO:0000313" key="9">
    <source>
        <dbReference type="Proteomes" id="UP000648075"/>
    </source>
</evidence>
<accession>A0A918UGA6</accession>
<feature type="domain" description="Peptidase S8/S53" evidence="7">
    <location>
        <begin position="231"/>
        <end position="382"/>
    </location>
</feature>
<dbReference type="Proteomes" id="UP000648075">
    <property type="component" value="Unassembled WGS sequence"/>
</dbReference>
<evidence type="ECO:0000256" key="3">
    <source>
        <dbReference type="ARBA" id="ARBA00022801"/>
    </source>
</evidence>
<dbReference type="InterPro" id="IPR023828">
    <property type="entry name" value="Peptidase_S8_Ser-AS"/>
</dbReference>
<keyword evidence="3 5" id="KW-0378">Hydrolase</keyword>
<dbReference type="PROSITE" id="PS51892">
    <property type="entry name" value="SUBTILASE"/>
    <property type="match status" value="1"/>
</dbReference>
<evidence type="ECO:0000259" key="7">
    <source>
        <dbReference type="Pfam" id="PF00082"/>
    </source>
</evidence>
<dbReference type="InterPro" id="IPR050131">
    <property type="entry name" value="Peptidase_S8_subtilisin-like"/>
</dbReference>
<dbReference type="InterPro" id="IPR036852">
    <property type="entry name" value="Peptidase_S8/S53_dom_sf"/>
</dbReference>
<dbReference type="CDD" id="cd05561">
    <property type="entry name" value="Peptidases_S8_4"/>
    <property type="match status" value="1"/>
</dbReference>
<feature type="signal peptide" evidence="6">
    <location>
        <begin position="1"/>
        <end position="26"/>
    </location>
</feature>
<evidence type="ECO:0000256" key="4">
    <source>
        <dbReference type="ARBA" id="ARBA00022825"/>
    </source>
</evidence>
<feature type="chain" id="PRO_5037433268" description="Peptidase S8/S53 domain-containing protein" evidence="6">
    <location>
        <begin position="27"/>
        <end position="414"/>
    </location>
</feature>
<dbReference type="PANTHER" id="PTHR43806">
    <property type="entry name" value="PEPTIDASE S8"/>
    <property type="match status" value="1"/>
</dbReference>
<dbReference type="GO" id="GO:0004252">
    <property type="term" value="F:serine-type endopeptidase activity"/>
    <property type="evidence" value="ECO:0007669"/>
    <property type="project" value="UniProtKB-UniRule"/>
</dbReference>
<evidence type="ECO:0000256" key="5">
    <source>
        <dbReference type="PROSITE-ProRule" id="PRU01240"/>
    </source>
</evidence>
<comment type="caution">
    <text evidence="8">The sequence shown here is derived from an EMBL/GenBank/DDBJ whole genome shotgun (WGS) entry which is preliminary data.</text>
</comment>
<gene>
    <name evidence="8" type="ORF">GCM10011614_23320</name>
</gene>
<keyword evidence="9" id="KW-1185">Reference proteome</keyword>
<evidence type="ECO:0000256" key="1">
    <source>
        <dbReference type="ARBA" id="ARBA00011073"/>
    </source>
</evidence>
<feature type="active site" description="Charge relay system" evidence="5">
    <location>
        <position position="218"/>
    </location>
</feature>
<dbReference type="InterPro" id="IPR000209">
    <property type="entry name" value="Peptidase_S8/S53_dom"/>
</dbReference>
<reference evidence="8" key="2">
    <citation type="submission" date="2020-09" db="EMBL/GenBank/DDBJ databases">
        <authorList>
            <person name="Sun Q."/>
            <person name="Kim S."/>
        </authorList>
    </citation>
    <scope>NUCLEOTIDE SEQUENCE</scope>
    <source>
        <strain evidence="8">KCTC 32255</strain>
    </source>
</reference>
<evidence type="ECO:0000313" key="8">
    <source>
        <dbReference type="EMBL" id="GGZ07722.1"/>
    </source>
</evidence>
<evidence type="ECO:0000256" key="2">
    <source>
        <dbReference type="ARBA" id="ARBA00022670"/>
    </source>
</evidence>
<dbReference type="GO" id="GO:0006508">
    <property type="term" value="P:proteolysis"/>
    <property type="evidence" value="ECO:0007669"/>
    <property type="project" value="UniProtKB-KW"/>
</dbReference>
<organism evidence="8 9">
    <name type="scientific">Novosphingobium colocasiae</name>
    <dbReference type="NCBI Taxonomy" id="1256513"/>
    <lineage>
        <taxon>Bacteria</taxon>
        <taxon>Pseudomonadati</taxon>
        <taxon>Pseudomonadota</taxon>
        <taxon>Alphaproteobacteria</taxon>
        <taxon>Sphingomonadales</taxon>
        <taxon>Sphingomonadaceae</taxon>
        <taxon>Novosphingobium</taxon>
    </lineage>
</organism>
<reference evidence="8" key="1">
    <citation type="journal article" date="2014" name="Int. J. Syst. Evol. Microbiol.">
        <title>Complete genome sequence of Corynebacterium casei LMG S-19264T (=DSM 44701T), isolated from a smear-ripened cheese.</title>
        <authorList>
            <consortium name="US DOE Joint Genome Institute (JGI-PGF)"/>
            <person name="Walter F."/>
            <person name="Albersmeier A."/>
            <person name="Kalinowski J."/>
            <person name="Ruckert C."/>
        </authorList>
    </citation>
    <scope>NUCLEOTIDE SEQUENCE</scope>
    <source>
        <strain evidence="8">KCTC 32255</strain>
    </source>
</reference>
<keyword evidence="2 5" id="KW-0645">Protease</keyword>